<gene>
    <name evidence="1" type="ORF">SFRICE_024067</name>
</gene>
<sequence>MVENHPMTSPALGEARGSVRLLLTKNHPVPTPARRAEAPTKLAVVAGAEGWLAGRSRDGECVCAARDLSPELARLRGDGGSSDGGRVRNVYTRSFAGTARICNNMNVLLLAEPDNRRVMGRGMLLMNMSL</sequence>
<proteinExistence type="predicted"/>
<evidence type="ECO:0000313" key="1">
    <source>
        <dbReference type="EMBL" id="SOQ51598.1"/>
    </source>
</evidence>
<dbReference type="EMBL" id="ODYU01008201">
    <property type="protein sequence ID" value="SOQ51598.1"/>
    <property type="molecule type" value="Genomic_DNA"/>
</dbReference>
<organism evidence="1">
    <name type="scientific">Spodoptera frugiperda</name>
    <name type="common">Fall armyworm</name>
    <dbReference type="NCBI Taxonomy" id="7108"/>
    <lineage>
        <taxon>Eukaryota</taxon>
        <taxon>Metazoa</taxon>
        <taxon>Ecdysozoa</taxon>
        <taxon>Arthropoda</taxon>
        <taxon>Hexapoda</taxon>
        <taxon>Insecta</taxon>
        <taxon>Pterygota</taxon>
        <taxon>Neoptera</taxon>
        <taxon>Endopterygota</taxon>
        <taxon>Lepidoptera</taxon>
        <taxon>Glossata</taxon>
        <taxon>Ditrysia</taxon>
        <taxon>Noctuoidea</taxon>
        <taxon>Noctuidae</taxon>
        <taxon>Amphipyrinae</taxon>
        <taxon>Spodoptera</taxon>
    </lineage>
</organism>
<accession>A0A2H1WEU3</accession>
<name>A0A2H1WEU3_SPOFR</name>
<reference evidence="1" key="1">
    <citation type="submission" date="2016-07" db="EMBL/GenBank/DDBJ databases">
        <authorList>
            <person name="Bretaudeau A."/>
        </authorList>
    </citation>
    <scope>NUCLEOTIDE SEQUENCE</scope>
    <source>
        <strain evidence="1">Rice</strain>
        <tissue evidence="1">Whole body</tissue>
    </source>
</reference>
<dbReference type="AlphaFoldDB" id="A0A2H1WEU3"/>
<protein>
    <submittedName>
        <fullName evidence="1">SFRICE_024067</fullName>
    </submittedName>
</protein>